<sequence length="69" mass="7446">MGGNTAFHTHRPYQATPTPPGFARGLYLREALACQGLWFSHLFPLGWGCAVASGPFLDCPYLLPEPGLA</sequence>
<dbReference type="AlphaFoldDB" id="E8PNB8"/>
<evidence type="ECO:0000313" key="2">
    <source>
        <dbReference type="Proteomes" id="UP000008087"/>
    </source>
</evidence>
<reference evidence="2" key="1">
    <citation type="submission" date="2010-03" db="EMBL/GenBank/DDBJ databases">
        <title>The genome sequence of Thermus scotoductus SA-01.</title>
        <authorList>
            <person name="Gounder K."/>
            <person name="Liesegang H."/>
            <person name="Brzuszkiewicz E."/>
            <person name="Wollherr A."/>
            <person name="Daniel R."/>
            <person name="Gottschalk G."/>
            <person name="van Heerden E."/>
            <person name="Litthauer D."/>
        </authorList>
    </citation>
    <scope>NUCLEOTIDE SEQUENCE [LARGE SCALE GENOMIC DNA]</scope>
    <source>
        <strain evidence="2">ATCC 700910 / SA-01</strain>
    </source>
</reference>
<dbReference type="STRING" id="743525.TSC_c20470"/>
<dbReference type="HOGENOM" id="CLU_2774627_0_0_0"/>
<dbReference type="EMBL" id="CP001962">
    <property type="protein sequence ID" value="ADW22653.1"/>
    <property type="molecule type" value="Genomic_DNA"/>
</dbReference>
<dbReference type="Proteomes" id="UP000008087">
    <property type="component" value="Chromosome"/>
</dbReference>
<dbReference type="KEGG" id="tsc:TSC_c20470"/>
<protein>
    <submittedName>
        <fullName evidence="1">Uncharacterized protein</fullName>
    </submittedName>
</protein>
<proteinExistence type="predicted"/>
<reference evidence="1 2" key="2">
    <citation type="journal article" date="2011" name="BMC Genomics">
        <title>Sequence of the hyperplastic genome of the naturally competent Thermus scotoductus SA-01.</title>
        <authorList>
            <person name="Gounder K."/>
            <person name="Brzuszkiewicz E."/>
            <person name="Liesegang H."/>
            <person name="Wollherr A."/>
            <person name="Daniel R."/>
            <person name="Gottschalk G."/>
            <person name="Reva O."/>
            <person name="Kumwenda B."/>
            <person name="Srivastava M."/>
            <person name="Bricio C."/>
            <person name="Berenguer J."/>
            <person name="van Heerden E."/>
            <person name="Litthauer D."/>
        </authorList>
    </citation>
    <scope>NUCLEOTIDE SEQUENCE [LARGE SCALE GENOMIC DNA]</scope>
    <source>
        <strain evidence="2">ATCC 700910 / SA-01</strain>
    </source>
</reference>
<name>E8PNB8_THESS</name>
<accession>E8PNB8</accession>
<evidence type="ECO:0000313" key="1">
    <source>
        <dbReference type="EMBL" id="ADW22653.1"/>
    </source>
</evidence>
<organism evidence="1 2">
    <name type="scientific">Thermus scotoductus (strain ATCC 700910 / SA-01)</name>
    <dbReference type="NCBI Taxonomy" id="743525"/>
    <lineage>
        <taxon>Bacteria</taxon>
        <taxon>Thermotogati</taxon>
        <taxon>Deinococcota</taxon>
        <taxon>Deinococci</taxon>
        <taxon>Thermales</taxon>
        <taxon>Thermaceae</taxon>
        <taxon>Thermus</taxon>
    </lineage>
</organism>
<gene>
    <name evidence="1" type="ordered locus">TSC_c20470</name>
</gene>